<reference evidence="10" key="1">
    <citation type="submission" date="2022-11" db="UniProtKB">
        <authorList>
            <consortium name="WormBaseParasite"/>
        </authorList>
    </citation>
    <scope>IDENTIFICATION</scope>
</reference>
<dbReference type="PANTHER" id="PTHR44281:SF2">
    <property type="entry name" value="SPINDLE ASSEMBLY ABNORMAL PROTEIN 6 HOMOLOG"/>
    <property type="match status" value="1"/>
</dbReference>
<dbReference type="InterPro" id="IPR032396">
    <property type="entry name" value="SAS-6_N"/>
</dbReference>
<feature type="region of interest" description="Disordered" evidence="7">
    <location>
        <begin position="381"/>
        <end position="404"/>
    </location>
</feature>
<evidence type="ECO:0000256" key="4">
    <source>
        <dbReference type="ARBA" id="ARBA00023212"/>
    </source>
</evidence>
<dbReference type="Proteomes" id="UP000887565">
    <property type="component" value="Unplaced"/>
</dbReference>
<feature type="domain" description="Spindle assembly abnormal protein 6 N-terminal" evidence="8">
    <location>
        <begin position="14"/>
        <end position="124"/>
    </location>
</feature>
<dbReference type="Pfam" id="PF16531">
    <property type="entry name" value="SAS-6_N"/>
    <property type="match status" value="1"/>
</dbReference>
<dbReference type="PANTHER" id="PTHR44281">
    <property type="entry name" value="SPINDLE ASSEMBLY ABNORMAL PROTEIN 6 HOMOLOG"/>
    <property type="match status" value="1"/>
</dbReference>
<protein>
    <submittedName>
        <fullName evidence="10">Spindle assembly abnormal protein 6 N-terminal domain-containing protein</fullName>
    </submittedName>
</protein>
<sequence length="425" mass="49829">MIKFFSESTINYALLTETLVGNSFSKVMIMKLTKEDDPLFLRLLEMNEEQFDEIKTQQRLRVKFDEFSAYLVGLFDSCFEYSRLASTDSDAKFLHFTDDRNKRSKLEVVASNKNQTWVYLSLNFVQANENQLQNHLCDTIKKIMISSAEQESKYKSVISDIKRKLQSVEKRITDQENEFKVKEDKMSSASKLMKSEFEKEKRYFVNKITKLDEENECMKHQLIGKTKIEHDNEKLKCQLSESESAVQNLESELRMLELKYDEQVCDYKHLEERLQKLIEEREQCEEQCLRLEDRVKECEKAYDVQCQETCKGVEIIRKYQLQIALCEKSLKAANYQNQLNKNKNAQLNEKFISSEKKLESVNRQLKDKDTEAKFFKDKLSEECSSRKHVPLQPPPAAPPINKTYQPVLGLGRRFPAIGKENTLNG</sequence>
<proteinExistence type="predicted"/>
<dbReference type="WBParaSite" id="nRc.2.0.1.t00956-RA">
    <property type="protein sequence ID" value="nRc.2.0.1.t00956-RA"/>
    <property type="gene ID" value="nRc.2.0.1.g00956"/>
</dbReference>
<accession>A0A915HI13</accession>
<keyword evidence="9" id="KW-1185">Reference proteome</keyword>
<dbReference type="OMA" id="DQMSNKP"/>
<organism evidence="9 10">
    <name type="scientific">Romanomermis culicivorax</name>
    <name type="common">Nematode worm</name>
    <dbReference type="NCBI Taxonomy" id="13658"/>
    <lineage>
        <taxon>Eukaryota</taxon>
        <taxon>Metazoa</taxon>
        <taxon>Ecdysozoa</taxon>
        <taxon>Nematoda</taxon>
        <taxon>Enoplea</taxon>
        <taxon>Dorylaimia</taxon>
        <taxon>Mermithida</taxon>
        <taxon>Mermithoidea</taxon>
        <taxon>Mermithidae</taxon>
        <taxon>Romanomermis</taxon>
    </lineage>
</organism>
<dbReference type="InterPro" id="IPR038558">
    <property type="entry name" value="SAS-6_N_sf"/>
</dbReference>
<feature type="coiled-coil region" evidence="6">
    <location>
        <begin position="158"/>
        <end position="185"/>
    </location>
</feature>
<keyword evidence="5" id="KW-0131">Cell cycle</keyword>
<keyword evidence="4" id="KW-0206">Cytoskeleton</keyword>
<dbReference type="AlphaFoldDB" id="A0A915HI13"/>
<evidence type="ECO:0000313" key="9">
    <source>
        <dbReference type="Proteomes" id="UP000887565"/>
    </source>
</evidence>
<feature type="coiled-coil region" evidence="6">
    <location>
        <begin position="225"/>
        <end position="301"/>
    </location>
</feature>
<evidence type="ECO:0000256" key="1">
    <source>
        <dbReference type="ARBA" id="ARBA00004300"/>
    </source>
</evidence>
<evidence type="ECO:0000256" key="6">
    <source>
        <dbReference type="SAM" id="Coils"/>
    </source>
</evidence>
<comment type="subcellular location">
    <subcellularLocation>
        <location evidence="1">Cytoplasm</location>
        <location evidence="1">Cytoskeleton</location>
        <location evidence="1">Microtubule organizing center</location>
        <location evidence="1">Centrosome</location>
    </subcellularLocation>
</comment>
<name>A0A915HI13_ROMCU</name>
<dbReference type="GO" id="GO:0005813">
    <property type="term" value="C:centrosome"/>
    <property type="evidence" value="ECO:0007669"/>
    <property type="project" value="UniProtKB-SubCell"/>
</dbReference>
<evidence type="ECO:0000256" key="3">
    <source>
        <dbReference type="ARBA" id="ARBA00023054"/>
    </source>
</evidence>
<dbReference type="Gene3D" id="2.170.210.20">
    <property type="entry name" value="Spindle assembly abnormal protein 6, N-terminal domain"/>
    <property type="match status" value="1"/>
</dbReference>
<evidence type="ECO:0000259" key="8">
    <source>
        <dbReference type="Pfam" id="PF16531"/>
    </source>
</evidence>
<keyword evidence="3 6" id="KW-0175">Coiled coil</keyword>
<keyword evidence="2" id="KW-0963">Cytoplasm</keyword>
<evidence type="ECO:0000256" key="7">
    <source>
        <dbReference type="SAM" id="MobiDB-lite"/>
    </source>
</evidence>
<evidence type="ECO:0000313" key="10">
    <source>
        <dbReference type="WBParaSite" id="nRc.2.0.1.t00956-RA"/>
    </source>
</evidence>
<evidence type="ECO:0000256" key="2">
    <source>
        <dbReference type="ARBA" id="ARBA00022490"/>
    </source>
</evidence>
<evidence type="ECO:0000256" key="5">
    <source>
        <dbReference type="ARBA" id="ARBA00023306"/>
    </source>
</evidence>
<feature type="coiled-coil region" evidence="6">
    <location>
        <begin position="344"/>
        <end position="378"/>
    </location>
</feature>